<gene>
    <name evidence="16" type="ORF">METBIDRAFT_78831</name>
</gene>
<dbReference type="GeneID" id="30031927"/>
<dbReference type="Proteomes" id="UP000092555">
    <property type="component" value="Unassembled WGS sequence"/>
</dbReference>
<evidence type="ECO:0000256" key="10">
    <source>
        <dbReference type="ARBA" id="ARBA00023242"/>
    </source>
</evidence>
<evidence type="ECO:0000256" key="14">
    <source>
        <dbReference type="RuleBase" id="RU003756"/>
    </source>
</evidence>
<dbReference type="STRING" id="869754.A0A1A0H8X1"/>
<organism evidence="16 17">
    <name type="scientific">Metschnikowia bicuspidata var. bicuspidata NRRL YB-4993</name>
    <dbReference type="NCBI Taxonomy" id="869754"/>
    <lineage>
        <taxon>Eukaryota</taxon>
        <taxon>Fungi</taxon>
        <taxon>Dikarya</taxon>
        <taxon>Ascomycota</taxon>
        <taxon>Saccharomycotina</taxon>
        <taxon>Pichiomycetes</taxon>
        <taxon>Metschnikowiaceae</taxon>
        <taxon>Metschnikowia</taxon>
    </lineage>
</organism>
<evidence type="ECO:0000256" key="1">
    <source>
        <dbReference type="ARBA" id="ARBA00004123"/>
    </source>
</evidence>
<feature type="domain" description="DNA mismatch repair proteins mutS family" evidence="15">
    <location>
        <begin position="775"/>
        <end position="791"/>
    </location>
</feature>
<evidence type="ECO:0000256" key="9">
    <source>
        <dbReference type="ARBA" id="ARBA00023204"/>
    </source>
</evidence>
<dbReference type="Gene3D" id="3.40.1170.10">
    <property type="entry name" value="DNA repair protein MutS, domain I"/>
    <property type="match status" value="1"/>
</dbReference>
<accession>A0A1A0H8X1</accession>
<dbReference type="Pfam" id="PF01624">
    <property type="entry name" value="MutS_I"/>
    <property type="match status" value="1"/>
</dbReference>
<keyword evidence="8 14" id="KW-0238">DNA-binding</keyword>
<evidence type="ECO:0000256" key="13">
    <source>
        <dbReference type="ARBA" id="ARBA00029792"/>
    </source>
</evidence>
<dbReference type="GO" id="GO:0043570">
    <property type="term" value="P:maintenance of DNA repeat elements"/>
    <property type="evidence" value="ECO:0007669"/>
    <property type="project" value="EnsemblFungi"/>
</dbReference>
<dbReference type="GO" id="GO:0035861">
    <property type="term" value="C:site of double-strand break"/>
    <property type="evidence" value="ECO:0007669"/>
    <property type="project" value="EnsemblFungi"/>
</dbReference>
<dbReference type="AlphaFoldDB" id="A0A1A0H8X1"/>
<dbReference type="SMART" id="SM00534">
    <property type="entry name" value="MUTSac"/>
    <property type="match status" value="1"/>
</dbReference>
<keyword evidence="9 14" id="KW-0234">DNA repair</keyword>
<dbReference type="InterPro" id="IPR007696">
    <property type="entry name" value="DNA_mismatch_repair_MutS_core"/>
</dbReference>
<dbReference type="GO" id="GO:0043111">
    <property type="term" value="P:replication fork arrest"/>
    <property type="evidence" value="ECO:0007669"/>
    <property type="project" value="EnsemblFungi"/>
</dbReference>
<dbReference type="EMBL" id="LXTC01000004">
    <property type="protein sequence ID" value="OBA20456.1"/>
    <property type="molecule type" value="Genomic_DNA"/>
</dbReference>
<dbReference type="InterPro" id="IPR007860">
    <property type="entry name" value="DNA_mmatch_repair_MutS_con_dom"/>
</dbReference>
<comment type="similarity">
    <text evidence="2">Belongs to the DNA mismatch repair MutS family. MSH3 subfamily.</text>
</comment>
<keyword evidence="7" id="KW-0067">ATP-binding</keyword>
<evidence type="ECO:0000256" key="8">
    <source>
        <dbReference type="ARBA" id="ARBA00023125"/>
    </source>
</evidence>
<dbReference type="InterPro" id="IPR045076">
    <property type="entry name" value="MutS"/>
</dbReference>
<dbReference type="OrthoDB" id="121051at2759"/>
<dbReference type="SUPFAM" id="SSF55271">
    <property type="entry name" value="DNA repair protein MutS, domain I"/>
    <property type="match status" value="1"/>
</dbReference>
<keyword evidence="5 14" id="KW-0547">Nucleotide-binding</keyword>
<reference evidence="16 17" key="1">
    <citation type="submission" date="2016-05" db="EMBL/GenBank/DDBJ databases">
        <title>Comparative genomics of biotechnologically important yeasts.</title>
        <authorList>
            <consortium name="DOE Joint Genome Institute"/>
            <person name="Riley R."/>
            <person name="Haridas S."/>
            <person name="Wolfe K.H."/>
            <person name="Lopes M.R."/>
            <person name="Hittinger C.T."/>
            <person name="Goker M."/>
            <person name="Salamov A."/>
            <person name="Wisecaver J."/>
            <person name="Long T.M."/>
            <person name="Aerts A.L."/>
            <person name="Barry K."/>
            <person name="Choi C."/>
            <person name="Clum A."/>
            <person name="Coughlan A.Y."/>
            <person name="Deshpande S."/>
            <person name="Douglass A.P."/>
            <person name="Hanson S.J."/>
            <person name="Klenk H.-P."/>
            <person name="LaButti K."/>
            <person name="Lapidus A."/>
            <person name="Lindquist E."/>
            <person name="Lipzen A."/>
            <person name="Meier-kolthoff J.P."/>
            <person name="Ohm R.A."/>
            <person name="Otillar R.P."/>
            <person name="Pangilinan J."/>
            <person name="Peng Y."/>
            <person name="Rokas A."/>
            <person name="Rosa C.A."/>
            <person name="Scheuner C."/>
            <person name="Sibirny A.A."/>
            <person name="Slot J.C."/>
            <person name="Stielow J.B."/>
            <person name="Sun H."/>
            <person name="Kurtzman C.P."/>
            <person name="Blackwell M."/>
            <person name="Grigoriev I.V."/>
            <person name="Jeffries T.W."/>
        </authorList>
    </citation>
    <scope>NUCLEOTIDE SEQUENCE [LARGE SCALE GENOMIC DNA]</scope>
    <source>
        <strain evidence="16 17">NRRL YB-4993</strain>
    </source>
</reference>
<dbReference type="GO" id="GO:0000404">
    <property type="term" value="F:heteroduplex DNA loop binding"/>
    <property type="evidence" value="ECO:0007669"/>
    <property type="project" value="EnsemblFungi"/>
</dbReference>
<dbReference type="Pfam" id="PF00488">
    <property type="entry name" value="MutS_V"/>
    <property type="match status" value="1"/>
</dbReference>
<dbReference type="InterPro" id="IPR027417">
    <property type="entry name" value="P-loop_NTPase"/>
</dbReference>
<dbReference type="GO" id="GO:0000710">
    <property type="term" value="P:meiotic mismatch repair"/>
    <property type="evidence" value="ECO:0007669"/>
    <property type="project" value="EnsemblFungi"/>
</dbReference>
<dbReference type="Gene3D" id="3.30.420.110">
    <property type="entry name" value="MutS, connector domain"/>
    <property type="match status" value="1"/>
</dbReference>
<dbReference type="Pfam" id="PF05190">
    <property type="entry name" value="MutS_IV"/>
    <property type="match status" value="1"/>
</dbReference>
<dbReference type="GO" id="GO:0007534">
    <property type="term" value="P:gene conversion at mating-type locus"/>
    <property type="evidence" value="ECO:0007669"/>
    <property type="project" value="EnsemblFungi"/>
</dbReference>
<evidence type="ECO:0000256" key="3">
    <source>
        <dbReference type="ARBA" id="ARBA00019000"/>
    </source>
</evidence>
<evidence type="ECO:0000256" key="12">
    <source>
        <dbReference type="ARBA" id="ARBA00025902"/>
    </source>
</evidence>
<dbReference type="GO" id="GO:0032302">
    <property type="term" value="C:MutSbeta complex"/>
    <property type="evidence" value="ECO:0007669"/>
    <property type="project" value="EnsemblFungi"/>
</dbReference>
<keyword evidence="17" id="KW-1185">Reference proteome</keyword>
<keyword evidence="6 14" id="KW-0227">DNA damage</keyword>
<dbReference type="Pfam" id="PF05188">
    <property type="entry name" value="MutS_II"/>
    <property type="match status" value="1"/>
</dbReference>
<dbReference type="GO" id="GO:0140664">
    <property type="term" value="F:ATP-dependent DNA damage sensor activity"/>
    <property type="evidence" value="ECO:0007669"/>
    <property type="project" value="InterPro"/>
</dbReference>
<dbReference type="InterPro" id="IPR016151">
    <property type="entry name" value="DNA_mismatch_repair_MutS_N"/>
</dbReference>
<evidence type="ECO:0000256" key="7">
    <source>
        <dbReference type="ARBA" id="ARBA00022840"/>
    </source>
</evidence>
<dbReference type="GO" id="GO:0007131">
    <property type="term" value="P:reciprocal meiotic recombination"/>
    <property type="evidence" value="ECO:0007669"/>
    <property type="project" value="EnsemblFungi"/>
</dbReference>
<dbReference type="PANTHER" id="PTHR11361">
    <property type="entry name" value="DNA MISMATCH REPAIR PROTEIN MUTS FAMILY MEMBER"/>
    <property type="match status" value="1"/>
</dbReference>
<dbReference type="SUPFAM" id="SSF48334">
    <property type="entry name" value="DNA repair protein MutS, domain III"/>
    <property type="match status" value="1"/>
</dbReference>
<dbReference type="SUPFAM" id="SSF52540">
    <property type="entry name" value="P-loop containing nucleoside triphosphate hydrolases"/>
    <property type="match status" value="1"/>
</dbReference>
<comment type="subcellular location">
    <subcellularLocation>
        <location evidence="1">Nucleus</location>
    </subcellularLocation>
</comment>
<dbReference type="Gene3D" id="1.10.1420.10">
    <property type="match status" value="2"/>
</dbReference>
<dbReference type="GO" id="GO:0000735">
    <property type="term" value="P:removal of nonhomologous ends"/>
    <property type="evidence" value="ECO:0007669"/>
    <property type="project" value="EnsemblFungi"/>
</dbReference>
<dbReference type="Gene3D" id="3.40.50.300">
    <property type="entry name" value="P-loop containing nucleotide triphosphate hydrolases"/>
    <property type="match status" value="1"/>
</dbReference>
<comment type="subunit">
    <text evidence="12">Heterodimer consisting of MSH2-MSH3 (MutS beta). Forms a ternary complex with MutL alpha (MLH1-PMS1).</text>
</comment>
<dbReference type="SMART" id="SM00533">
    <property type="entry name" value="MUTSd"/>
    <property type="match status" value="1"/>
</dbReference>
<dbReference type="InterPro" id="IPR007695">
    <property type="entry name" value="DNA_mismatch_repair_MutS-lik_N"/>
</dbReference>
<dbReference type="InterPro" id="IPR017261">
    <property type="entry name" value="DNA_mismatch_repair_MutS/MSH"/>
</dbReference>
<dbReference type="GO" id="GO:0000403">
    <property type="term" value="F:Y-form DNA binding"/>
    <property type="evidence" value="ECO:0007669"/>
    <property type="project" value="EnsemblFungi"/>
</dbReference>
<evidence type="ECO:0000256" key="11">
    <source>
        <dbReference type="ARBA" id="ARBA00025373"/>
    </source>
</evidence>
<dbReference type="InterPro" id="IPR036678">
    <property type="entry name" value="MutS_con_dom_sf"/>
</dbReference>
<dbReference type="PIRSF" id="PIRSF037677">
    <property type="entry name" value="DNA_mis_repair_Msh6"/>
    <property type="match status" value="1"/>
</dbReference>
<evidence type="ECO:0000259" key="15">
    <source>
        <dbReference type="PROSITE" id="PS00486"/>
    </source>
</evidence>
<dbReference type="Pfam" id="PF05192">
    <property type="entry name" value="MutS_III"/>
    <property type="match status" value="1"/>
</dbReference>
<evidence type="ECO:0000256" key="6">
    <source>
        <dbReference type="ARBA" id="ARBA00022763"/>
    </source>
</evidence>
<dbReference type="PANTHER" id="PTHR11361:SF122">
    <property type="entry name" value="DNA MISMATCH REPAIR PROTEIN MSH3"/>
    <property type="match status" value="1"/>
</dbReference>
<comment type="function">
    <text evidence="11">Component of the post-replicative DNA mismatch repair system (MMR). Heterodimerizes with MSH2 to form MutS beta, which binds to DNA mismatches thereby initiating DNA repair. MSH3 provides substrate-binding and substrate specificity to the complex. When bound, the MutS beta heterodimer bends the DNA helix and shields approximately 20 base pairs. Acts mainly to repair insertion-deletion loops (IDLs) from 2 to 13 nucleotides in size, but can also repair base-base and single insertion-deletion mismatches that occur during replication. After mismatch binding, forms a ternary complex with the MutL alpha heterodimer, which is thought to be responsible for directing the downstream MMR events, including strand discrimination, excision, and resynthesis. ATP binding and hydrolysis play a pivotal role in mismatch repair functions.</text>
</comment>
<dbReference type="InterPro" id="IPR036187">
    <property type="entry name" value="DNA_mismatch_repair_MutS_sf"/>
</dbReference>
<dbReference type="InterPro" id="IPR000432">
    <property type="entry name" value="DNA_mismatch_repair_MutS_C"/>
</dbReference>
<evidence type="ECO:0000256" key="2">
    <source>
        <dbReference type="ARBA" id="ARBA00007094"/>
    </source>
</evidence>
<evidence type="ECO:0000256" key="4">
    <source>
        <dbReference type="ARBA" id="ARBA00022151"/>
    </source>
</evidence>
<evidence type="ECO:0000313" key="17">
    <source>
        <dbReference type="Proteomes" id="UP000092555"/>
    </source>
</evidence>
<dbReference type="GO" id="GO:0000406">
    <property type="term" value="F:double-strand/single-strand DNA junction binding"/>
    <property type="evidence" value="ECO:0007669"/>
    <property type="project" value="EnsemblFungi"/>
</dbReference>
<name>A0A1A0H8X1_9ASCO</name>
<dbReference type="RefSeq" id="XP_018710978.1">
    <property type="nucleotide sequence ID" value="XM_018858951.1"/>
</dbReference>
<dbReference type="InterPro" id="IPR007861">
    <property type="entry name" value="DNA_mismatch_repair_MutS_clamp"/>
</dbReference>
<keyword evidence="10" id="KW-0539">Nucleus</keyword>
<proteinExistence type="inferred from homology"/>
<sequence length="922" mass="102004">MENTDMGPPLTPLEQQFRDLKSRHTEKVLAIQVGYKYKFFGQDAVVAAQLLNIMLIPGNIALDERTHERYAYCLIPDVRLHIHLQRLLNHGLKVGVVKQTETAAERGADGPGKSAVFLRHISAVYTKATYMGDEDVGGGRADKTPGLGPQAARYIVCIDELQHPAQTGVVAVQPATGDIVYDAFRDSQLRDQLETRLAYLNPSEVLVVGLHAAVSKDTGVALKLHCPDASVHGFACRPDGAVQTGLEAFFGGLGAPGSHAHVSEFYLLHFAACVQSCVLQLAEHLAEFRLSNVFTITSNVAPFAAAGRYMVLPAATLRALDVFEVHDDAAARRGSLVWLLDRTYTRPGGRMLRHWIGRPLVDKAQIEKRLQAVACLACGKFVHVLDAFKAAVAKLGRGGVDLDRLLIKVHYLATYKNGRVSRKDVYLMLKCFGDLLQLFRNFGDAGVDELGLAFADSELLTEIMQSLLRASGQKTVDRILAQINAHAALNDRDPVEQKTGFFVHQHNKKYAAISEELARIADIEAALDTELQALRRSMNRPRLAYVTNMKETHLIEVRNGKMADALPPDWLRISATKTVARFRTPEVSRLHKQLQYHNERLLKENDNCFNQFLQEIDAEYVYFRQIVHDVARFDCLLSLSTLAQDEGHTPYVRPQLTTEQTVDIRLGCHPILLRLPQNSGAYVPNDVQMAPDKNKVLIITGPNMGGKSSLVKQIALFVIMTQVGCFLPCAQATMGIFDSIYIRMGASDNILRGKSTFMVEMLECASIVQNYTPNSLIILDEIGRGTGTSDGIALAYSILKYIIEDKNGPLTLFITHYPSLHVLEQEHETVANHHMAFVEKHSLDGAENDWPEVVFLYKLVAGVVSNLYGLNVAKLAGIEKGVIDLAHQMSQAMKADVERGEALGKLGSLRADNAFDVLFNLF</sequence>
<dbReference type="GO" id="GO:0005524">
    <property type="term" value="F:ATP binding"/>
    <property type="evidence" value="ECO:0007669"/>
    <property type="project" value="UniProtKB-KW"/>
</dbReference>
<protein>
    <recommendedName>
        <fullName evidence="3">DNA mismatch repair protein MSH3</fullName>
    </recommendedName>
    <alternativeName>
        <fullName evidence="4">DNA mismatch repair protein msh3</fullName>
    </alternativeName>
    <alternativeName>
        <fullName evidence="13">MutS protein homolog 3</fullName>
    </alternativeName>
</protein>
<comment type="caution">
    <text evidence="16">The sequence shown here is derived from an EMBL/GenBank/DDBJ whole genome shotgun (WGS) entry which is preliminary data.</text>
</comment>
<evidence type="ECO:0000256" key="5">
    <source>
        <dbReference type="ARBA" id="ARBA00022741"/>
    </source>
</evidence>
<evidence type="ECO:0000313" key="16">
    <source>
        <dbReference type="EMBL" id="OBA20456.1"/>
    </source>
</evidence>
<dbReference type="PROSITE" id="PS00486">
    <property type="entry name" value="DNA_MISMATCH_REPAIR_2"/>
    <property type="match status" value="1"/>
</dbReference>